<dbReference type="CDD" id="cd04181">
    <property type="entry name" value="NTP_transferase"/>
    <property type="match status" value="1"/>
</dbReference>
<accession>A0A6J7JK62</accession>
<dbReference type="PROSITE" id="PS00101">
    <property type="entry name" value="HEXAPEP_TRANSFERASES"/>
    <property type="match status" value="1"/>
</dbReference>
<dbReference type="AlphaFoldDB" id="A0A6J7JK62"/>
<dbReference type="InterPro" id="IPR050486">
    <property type="entry name" value="Mannose-1P_guanyltransferase"/>
</dbReference>
<comment type="similarity">
    <text evidence="1">Belongs to the transferase hexapeptide repeat family.</text>
</comment>
<evidence type="ECO:0000259" key="2">
    <source>
        <dbReference type="Pfam" id="PF00483"/>
    </source>
</evidence>
<feature type="domain" description="Nucleotidyl transferase" evidence="2">
    <location>
        <begin position="3"/>
        <end position="234"/>
    </location>
</feature>
<dbReference type="SUPFAM" id="SSF53448">
    <property type="entry name" value="Nucleotide-diphospho-sugar transferases"/>
    <property type="match status" value="1"/>
</dbReference>
<dbReference type="InterPro" id="IPR029044">
    <property type="entry name" value="Nucleotide-diphossugar_trans"/>
</dbReference>
<gene>
    <name evidence="4" type="ORF">UFOPK3674_01951</name>
</gene>
<dbReference type="InterPro" id="IPR018357">
    <property type="entry name" value="Hexapep_transf_CS"/>
</dbReference>
<dbReference type="Pfam" id="PF00483">
    <property type="entry name" value="NTP_transferase"/>
    <property type="match status" value="1"/>
</dbReference>
<name>A0A6J7JK62_9ZZZZ</name>
<protein>
    <submittedName>
        <fullName evidence="4">Unannotated protein</fullName>
    </submittedName>
</protein>
<proteinExistence type="inferred from homology"/>
<dbReference type="Pfam" id="PF25087">
    <property type="entry name" value="GMPPB_C"/>
    <property type="match status" value="1"/>
</dbReference>
<dbReference type="InterPro" id="IPR056729">
    <property type="entry name" value="GMPPB_C"/>
</dbReference>
<evidence type="ECO:0000259" key="3">
    <source>
        <dbReference type="Pfam" id="PF25087"/>
    </source>
</evidence>
<feature type="domain" description="Mannose-1-phosphate guanyltransferase C-terminal" evidence="3">
    <location>
        <begin position="265"/>
        <end position="352"/>
    </location>
</feature>
<dbReference type="Gene3D" id="2.160.10.10">
    <property type="entry name" value="Hexapeptide repeat proteins"/>
    <property type="match status" value="1"/>
</dbReference>
<reference evidence="4" key="1">
    <citation type="submission" date="2020-05" db="EMBL/GenBank/DDBJ databases">
        <authorList>
            <person name="Chiriac C."/>
            <person name="Salcher M."/>
            <person name="Ghai R."/>
            <person name="Kavagutti S V."/>
        </authorList>
    </citation>
    <scope>NUCLEOTIDE SEQUENCE</scope>
</reference>
<organism evidence="4">
    <name type="scientific">freshwater metagenome</name>
    <dbReference type="NCBI Taxonomy" id="449393"/>
    <lineage>
        <taxon>unclassified sequences</taxon>
        <taxon>metagenomes</taxon>
        <taxon>ecological metagenomes</taxon>
    </lineage>
</organism>
<dbReference type="InterPro" id="IPR005835">
    <property type="entry name" value="NTP_transferase_dom"/>
</dbReference>
<dbReference type="PANTHER" id="PTHR22572">
    <property type="entry name" value="SUGAR-1-PHOSPHATE GUANYL TRANSFERASE"/>
    <property type="match status" value="1"/>
</dbReference>
<dbReference type="EMBL" id="CAFBMX010000012">
    <property type="protein sequence ID" value="CAB4943199.1"/>
    <property type="molecule type" value="Genomic_DNA"/>
</dbReference>
<evidence type="ECO:0000313" key="4">
    <source>
        <dbReference type="EMBL" id="CAB4943199.1"/>
    </source>
</evidence>
<dbReference type="GO" id="GO:0016740">
    <property type="term" value="F:transferase activity"/>
    <property type="evidence" value="ECO:0007669"/>
    <property type="project" value="InterPro"/>
</dbReference>
<sequence>MRAVVLVGGEGTRLRPLTSTVPKPVVRLVDRPFMAYMLEWLARHGVDEVVLACGFLPTRLREELGDGERYGLRLVYIEEPEPRGTGGAVRFADEQLDGGLGERFLVLNGDVLTDLDLRAQIDAHAASGARATLALVPVEDPTAYGLVRLAAGGDVAGFLEKPRPEEIDTDLISAGAYVLERSVLDLVEPGRNVSIEREVWPRLVGDGLHGHAHTGAYWLDIGTPARYLQGSGDILAGRVRTAVRERLDAHGVARGEDCRIEGHVHGPALLGDGCHVAEGAVVGPGAVLGHRVRIEPGATVEHAVVLDDAVIGRGTVVRGAIVSPGATIGADCTITGCAVVGPGVHAGAGNTLDHGVRIFPGVTLPDGAVGF</sequence>
<evidence type="ECO:0000256" key="1">
    <source>
        <dbReference type="ARBA" id="ARBA00007274"/>
    </source>
</evidence>
<dbReference type="Gene3D" id="3.90.550.10">
    <property type="entry name" value="Spore Coat Polysaccharide Biosynthesis Protein SpsA, Chain A"/>
    <property type="match status" value="1"/>
</dbReference>